<dbReference type="PANTHER" id="PTHR37481:SF1">
    <property type="entry name" value="LIPOPOLYSACCHARIDE EXPORT SYSTEM PROTEIN LPTC"/>
    <property type="match status" value="1"/>
</dbReference>
<dbReference type="PROSITE" id="PS51257">
    <property type="entry name" value="PROKAR_LIPOPROTEIN"/>
    <property type="match status" value="1"/>
</dbReference>
<dbReference type="Proteomes" id="UP000501253">
    <property type="component" value="Chromosome"/>
</dbReference>
<keyword evidence="4" id="KW-1133">Transmembrane helix</keyword>
<organism evidence="8 9">
    <name type="scientific">Thermosulfurimonas marina</name>
    <dbReference type="NCBI Taxonomy" id="2047767"/>
    <lineage>
        <taxon>Bacteria</taxon>
        <taxon>Pseudomonadati</taxon>
        <taxon>Thermodesulfobacteriota</taxon>
        <taxon>Thermodesulfobacteria</taxon>
        <taxon>Thermodesulfobacteriales</taxon>
        <taxon>Thermodesulfobacteriaceae</taxon>
        <taxon>Thermosulfurimonas</taxon>
    </lineage>
</organism>
<dbReference type="AlphaFoldDB" id="A0A6H1WUV1"/>
<dbReference type="EMBL" id="CP042909">
    <property type="protein sequence ID" value="QJA06934.1"/>
    <property type="molecule type" value="Genomic_DNA"/>
</dbReference>
<keyword evidence="9" id="KW-1185">Reference proteome</keyword>
<feature type="signal peptide" evidence="7">
    <location>
        <begin position="1"/>
        <end position="20"/>
    </location>
</feature>
<feature type="region of interest" description="Disordered" evidence="6">
    <location>
        <begin position="20"/>
        <end position="44"/>
    </location>
</feature>
<dbReference type="Pfam" id="PF06835">
    <property type="entry name" value="LptC"/>
    <property type="match status" value="1"/>
</dbReference>
<dbReference type="NCBIfam" id="TIGR04409">
    <property type="entry name" value="LptC_YrbK"/>
    <property type="match status" value="1"/>
</dbReference>
<dbReference type="InterPro" id="IPR010664">
    <property type="entry name" value="LipoPS_assembly_LptC-rel"/>
</dbReference>
<dbReference type="InterPro" id="IPR052363">
    <property type="entry name" value="LPS_export_LptC"/>
</dbReference>
<evidence type="ECO:0000256" key="2">
    <source>
        <dbReference type="ARBA" id="ARBA00022519"/>
    </source>
</evidence>
<keyword evidence="7" id="KW-0732">Signal</keyword>
<evidence type="ECO:0000313" key="9">
    <source>
        <dbReference type="Proteomes" id="UP000501253"/>
    </source>
</evidence>
<keyword evidence="3" id="KW-0812">Transmembrane</keyword>
<evidence type="ECO:0000256" key="6">
    <source>
        <dbReference type="SAM" id="MobiDB-lite"/>
    </source>
</evidence>
<name>A0A6H1WUV1_9BACT</name>
<dbReference type="GO" id="GO:0015221">
    <property type="term" value="F:lipopolysaccharide transmembrane transporter activity"/>
    <property type="evidence" value="ECO:0007669"/>
    <property type="project" value="InterPro"/>
</dbReference>
<gene>
    <name evidence="8" type="primary">lptC</name>
    <name evidence="8" type="ORF">FVE67_09100</name>
</gene>
<proteinExistence type="predicted"/>
<keyword evidence="2" id="KW-0997">Cell inner membrane</keyword>
<evidence type="ECO:0000256" key="7">
    <source>
        <dbReference type="SAM" id="SignalP"/>
    </source>
</evidence>
<feature type="compositionally biased region" description="Pro residues" evidence="6">
    <location>
        <begin position="20"/>
        <end position="33"/>
    </location>
</feature>
<evidence type="ECO:0000313" key="8">
    <source>
        <dbReference type="EMBL" id="QJA06934.1"/>
    </source>
</evidence>
<accession>A0A6H1WUV1</accession>
<dbReference type="KEGG" id="tmai:FVE67_09100"/>
<evidence type="ECO:0000256" key="1">
    <source>
        <dbReference type="ARBA" id="ARBA00022475"/>
    </source>
</evidence>
<evidence type="ECO:0000256" key="4">
    <source>
        <dbReference type="ARBA" id="ARBA00022989"/>
    </source>
</evidence>
<dbReference type="InterPro" id="IPR026265">
    <property type="entry name" value="LptC"/>
</dbReference>
<feature type="chain" id="PRO_5026166820" evidence="7">
    <location>
        <begin position="21"/>
        <end position="178"/>
    </location>
</feature>
<dbReference type="GO" id="GO:0017089">
    <property type="term" value="F:glycolipid transfer activity"/>
    <property type="evidence" value="ECO:0007669"/>
    <property type="project" value="TreeGrafter"/>
</dbReference>
<feature type="compositionally biased region" description="Basic and acidic residues" evidence="6">
    <location>
        <begin position="34"/>
        <end position="44"/>
    </location>
</feature>
<dbReference type="PANTHER" id="PTHR37481">
    <property type="entry name" value="LIPOPOLYSACCHARIDE EXPORT SYSTEM PROTEIN LPTC"/>
    <property type="match status" value="1"/>
</dbReference>
<dbReference type="GO" id="GO:0030288">
    <property type="term" value="C:outer membrane-bounded periplasmic space"/>
    <property type="evidence" value="ECO:0007669"/>
    <property type="project" value="TreeGrafter"/>
</dbReference>
<dbReference type="RefSeq" id="WP_168720283.1">
    <property type="nucleotide sequence ID" value="NZ_CP042909.1"/>
</dbReference>
<sequence>MARVCWLLIGLILAGLSACAPPPPPKAPPPPKVSPKEKKPPKPREDFQNLEYVFYEEGRPRWRIEAEKAVRTAGRIEMHHPRVISLQKKGLSVKARRGVYEEALGRLVFEREVVLATPDRGTLYTERLSYLPRRGLLKSRAPVLLKDRGLTIRGRGFEYRLEDGFLRIEKGSRVEFHG</sequence>
<dbReference type="GO" id="GO:0005886">
    <property type="term" value="C:plasma membrane"/>
    <property type="evidence" value="ECO:0007669"/>
    <property type="project" value="InterPro"/>
</dbReference>
<reference evidence="8 9" key="1">
    <citation type="submission" date="2019-08" db="EMBL/GenBank/DDBJ databases">
        <title>Complete genome sequence of Thermosulfurimonas marina SU872T, an anaerobic thermophilic chemolithoautotrophic bacterium isolated from a shallow marine hydrothermal vent.</title>
        <authorList>
            <person name="Allioux M."/>
            <person name="Jebbar M."/>
            <person name="Slobodkina G."/>
            <person name="Slobodkin A."/>
            <person name="Moalic Y."/>
            <person name="Frolova A."/>
            <person name="Shao Z."/>
            <person name="Alain K."/>
        </authorList>
    </citation>
    <scope>NUCLEOTIDE SEQUENCE [LARGE SCALE GENOMIC DNA]</scope>
    <source>
        <strain evidence="8 9">SU872</strain>
    </source>
</reference>
<dbReference type="Gene3D" id="2.60.450.10">
    <property type="entry name" value="Lipopolysaccharide (LPS) transport protein A like domain"/>
    <property type="match status" value="1"/>
</dbReference>
<keyword evidence="1" id="KW-1003">Cell membrane</keyword>
<protein>
    <submittedName>
        <fullName evidence="8">LPS export ABC transporter periplasmic protein LptC</fullName>
    </submittedName>
</protein>
<keyword evidence="5" id="KW-0472">Membrane</keyword>
<evidence type="ECO:0000256" key="3">
    <source>
        <dbReference type="ARBA" id="ARBA00022692"/>
    </source>
</evidence>
<evidence type="ECO:0000256" key="5">
    <source>
        <dbReference type="ARBA" id="ARBA00023136"/>
    </source>
</evidence>